<dbReference type="PANTHER" id="PTHR33745:SF3">
    <property type="entry name" value="RSBT CO-ANTAGONIST PROTEIN RSBRC"/>
    <property type="match status" value="1"/>
</dbReference>
<name>A0A853A0F3_9ACTN</name>
<organism evidence="3 4">
    <name type="scientific">Allostreptomyces psammosilenae</name>
    <dbReference type="NCBI Taxonomy" id="1892865"/>
    <lineage>
        <taxon>Bacteria</taxon>
        <taxon>Bacillati</taxon>
        <taxon>Actinomycetota</taxon>
        <taxon>Actinomycetes</taxon>
        <taxon>Kitasatosporales</taxon>
        <taxon>Streptomycetaceae</taxon>
        <taxon>Allostreptomyces</taxon>
    </lineage>
</organism>
<evidence type="ECO:0000259" key="2">
    <source>
        <dbReference type="PROSITE" id="PS50801"/>
    </source>
</evidence>
<dbReference type="EMBL" id="JACBZD010000001">
    <property type="protein sequence ID" value="NYI06940.1"/>
    <property type="molecule type" value="Genomic_DNA"/>
</dbReference>
<proteinExistence type="predicted"/>
<dbReference type="Gene3D" id="3.30.750.24">
    <property type="entry name" value="STAS domain"/>
    <property type="match status" value="1"/>
</dbReference>
<protein>
    <submittedName>
        <fullName evidence="3">RsbT co-antagonist protein RsbR</fullName>
    </submittedName>
</protein>
<comment type="caution">
    <text evidence="3">The sequence shown here is derived from an EMBL/GenBank/DDBJ whole genome shotgun (WGS) entry which is preliminary data.</text>
</comment>
<dbReference type="AlphaFoldDB" id="A0A853A0F3"/>
<dbReference type="SUPFAM" id="SSF52091">
    <property type="entry name" value="SpoIIaa-like"/>
    <property type="match status" value="1"/>
</dbReference>
<gene>
    <name evidence="3" type="ORF">FHU37_003883</name>
</gene>
<dbReference type="InterPro" id="IPR002645">
    <property type="entry name" value="STAS_dom"/>
</dbReference>
<dbReference type="RefSeq" id="WP_179815442.1">
    <property type="nucleotide sequence ID" value="NZ_JACBZD010000001.1"/>
</dbReference>
<dbReference type="InterPro" id="IPR036513">
    <property type="entry name" value="STAS_dom_sf"/>
</dbReference>
<dbReference type="InterPro" id="IPR051932">
    <property type="entry name" value="Bact_StressResp_Reg"/>
</dbReference>
<keyword evidence="1" id="KW-0597">Phosphoprotein</keyword>
<sequence length="308" mass="32530">MPAQESDHIRDRVASVLGAHRAEIVSTWADLQAEYHPHGVGASTEELDQQASDLLDALLGGLAADVPLAEMVERHEPLRGLIVELSARWARYGLPPGSTAAAVLGLKEAVVHVLRAQQTTTDPGKSALHEDFDVVIALDRMINRAGVLVFETFVSSREAVIARQNEQLLELSTPVISLWQGVLAVPLIGTLDTGRTQVVMESLLESIQANAARVAIIDVTGVPTVDTLVAQHLLQTVTAARLMGTECLISGIRPQTAQTMVQLGVDLTGITTRANLADAFVTAVGLVGGTMPTAHTAPLPRPGEGGPA</sequence>
<dbReference type="PROSITE" id="PS50801">
    <property type="entry name" value="STAS"/>
    <property type="match status" value="1"/>
</dbReference>
<evidence type="ECO:0000313" key="4">
    <source>
        <dbReference type="Proteomes" id="UP000567795"/>
    </source>
</evidence>
<dbReference type="Pfam" id="PF01740">
    <property type="entry name" value="STAS"/>
    <property type="match status" value="1"/>
</dbReference>
<evidence type="ECO:0000256" key="1">
    <source>
        <dbReference type="ARBA" id="ARBA00022553"/>
    </source>
</evidence>
<dbReference type="Proteomes" id="UP000567795">
    <property type="component" value="Unassembled WGS sequence"/>
</dbReference>
<dbReference type="Pfam" id="PF14361">
    <property type="entry name" value="RsbRD_N"/>
    <property type="match status" value="1"/>
</dbReference>
<accession>A0A853A0F3</accession>
<reference evidence="3 4" key="1">
    <citation type="submission" date="2020-07" db="EMBL/GenBank/DDBJ databases">
        <title>Sequencing the genomes of 1000 actinobacteria strains.</title>
        <authorList>
            <person name="Klenk H.-P."/>
        </authorList>
    </citation>
    <scope>NUCLEOTIDE SEQUENCE [LARGE SCALE GENOMIC DNA]</scope>
    <source>
        <strain evidence="3 4">DSM 42178</strain>
    </source>
</reference>
<keyword evidence="4" id="KW-1185">Reference proteome</keyword>
<evidence type="ECO:0000313" key="3">
    <source>
        <dbReference type="EMBL" id="NYI06940.1"/>
    </source>
</evidence>
<dbReference type="CDD" id="cd07041">
    <property type="entry name" value="STAS_RsbR_RsbS_like"/>
    <property type="match status" value="1"/>
</dbReference>
<dbReference type="InterPro" id="IPR025751">
    <property type="entry name" value="RsbRD_N_dom"/>
</dbReference>
<dbReference type="PANTHER" id="PTHR33745">
    <property type="entry name" value="RSBT ANTAGONIST PROTEIN RSBS-RELATED"/>
    <property type="match status" value="1"/>
</dbReference>
<feature type="domain" description="STAS" evidence="2">
    <location>
        <begin position="172"/>
        <end position="283"/>
    </location>
</feature>